<proteinExistence type="predicted"/>
<sequence>MTENNACGCKPRRISKGLLTRVANFIRDKSVDGICVKSIAEIADEMGLLLPAIVVDALDKLEQKGTIQVKERGKELTDPTTFIYIGDDEVTKLMSSTVLLTHELAATLGDHPQFQQLRQKINEMINILEQQNKEVQEFQAFKSGVVRQIEAQDGVYHIISKTRLNNLFIEETRR</sequence>
<dbReference type="AlphaFoldDB" id="A0A1M4Y8D0"/>
<dbReference type="STRING" id="1121429.SAMN02745133_01639"/>
<name>A0A1M4Y8D0_9FIRM</name>
<dbReference type="EMBL" id="FQUY01000010">
    <property type="protein sequence ID" value="SHF02031.1"/>
    <property type="molecule type" value="Genomic_DNA"/>
</dbReference>
<protein>
    <submittedName>
        <fullName evidence="1">Uncharacterized protein</fullName>
    </submittedName>
</protein>
<accession>A0A1M4Y8D0</accession>
<dbReference type="OrthoDB" id="1786284at2"/>
<evidence type="ECO:0000313" key="2">
    <source>
        <dbReference type="Proteomes" id="UP000184148"/>
    </source>
</evidence>
<keyword evidence="2" id="KW-1185">Reference proteome</keyword>
<evidence type="ECO:0000313" key="1">
    <source>
        <dbReference type="EMBL" id="SHF02031.1"/>
    </source>
</evidence>
<organism evidence="1 2">
    <name type="scientific">Desulforamulus putei DSM 12395</name>
    <dbReference type="NCBI Taxonomy" id="1121429"/>
    <lineage>
        <taxon>Bacteria</taxon>
        <taxon>Bacillati</taxon>
        <taxon>Bacillota</taxon>
        <taxon>Clostridia</taxon>
        <taxon>Eubacteriales</taxon>
        <taxon>Peptococcaceae</taxon>
        <taxon>Desulforamulus</taxon>
    </lineage>
</organism>
<gene>
    <name evidence="1" type="ORF">SAMN02745133_01639</name>
</gene>
<reference evidence="2" key="1">
    <citation type="submission" date="2016-11" db="EMBL/GenBank/DDBJ databases">
        <authorList>
            <person name="Varghese N."/>
            <person name="Submissions S."/>
        </authorList>
    </citation>
    <scope>NUCLEOTIDE SEQUENCE [LARGE SCALE GENOMIC DNA]</scope>
    <source>
        <strain evidence="2">DSM 12395</strain>
    </source>
</reference>
<dbReference type="Proteomes" id="UP000184148">
    <property type="component" value="Unassembled WGS sequence"/>
</dbReference>
<dbReference type="RefSeq" id="WP_073238474.1">
    <property type="nucleotide sequence ID" value="NZ_FQUY01000010.1"/>
</dbReference>